<feature type="domain" description="HTH crp-type" evidence="4">
    <location>
        <begin position="146"/>
        <end position="212"/>
    </location>
</feature>
<dbReference type="PRINTS" id="PR00034">
    <property type="entry name" value="HTHCRP"/>
</dbReference>
<keyword evidence="2" id="KW-0238">DNA-binding</keyword>
<dbReference type="InterPro" id="IPR014710">
    <property type="entry name" value="RmlC-like_jellyroll"/>
</dbReference>
<dbReference type="Gene3D" id="2.60.120.10">
    <property type="entry name" value="Jelly Rolls"/>
    <property type="match status" value="1"/>
</dbReference>
<keyword evidence="6" id="KW-1185">Reference proteome</keyword>
<dbReference type="Gene3D" id="1.10.10.10">
    <property type="entry name" value="Winged helix-like DNA-binding domain superfamily/Winged helix DNA-binding domain"/>
    <property type="match status" value="1"/>
</dbReference>
<dbReference type="EMBL" id="AAWS01000024">
    <property type="protein sequence ID" value="EAY27315.1"/>
    <property type="molecule type" value="Genomic_DNA"/>
</dbReference>
<evidence type="ECO:0000256" key="2">
    <source>
        <dbReference type="ARBA" id="ARBA00023125"/>
    </source>
</evidence>
<dbReference type="OrthoDB" id="9776746at2"/>
<evidence type="ECO:0000256" key="3">
    <source>
        <dbReference type="ARBA" id="ARBA00023163"/>
    </source>
</evidence>
<protein>
    <submittedName>
        <fullName evidence="5">Transcriptional regulator, Crp family, putative</fullName>
    </submittedName>
</protein>
<dbReference type="Proteomes" id="UP000004095">
    <property type="component" value="Unassembled WGS sequence"/>
</dbReference>
<evidence type="ECO:0000256" key="1">
    <source>
        <dbReference type="ARBA" id="ARBA00023015"/>
    </source>
</evidence>
<dbReference type="InterPro" id="IPR036390">
    <property type="entry name" value="WH_DNA-bd_sf"/>
</dbReference>
<dbReference type="CDD" id="cd00092">
    <property type="entry name" value="HTH_CRP"/>
    <property type="match status" value="1"/>
</dbReference>
<evidence type="ECO:0000259" key="4">
    <source>
        <dbReference type="PROSITE" id="PS51063"/>
    </source>
</evidence>
<dbReference type="SMART" id="SM00419">
    <property type="entry name" value="HTH_CRP"/>
    <property type="match status" value="1"/>
</dbReference>
<organism evidence="5 6">
    <name type="scientific">Microscilla marina ATCC 23134</name>
    <dbReference type="NCBI Taxonomy" id="313606"/>
    <lineage>
        <taxon>Bacteria</taxon>
        <taxon>Pseudomonadati</taxon>
        <taxon>Bacteroidota</taxon>
        <taxon>Cytophagia</taxon>
        <taxon>Cytophagales</taxon>
        <taxon>Microscillaceae</taxon>
        <taxon>Microscilla</taxon>
    </lineage>
</organism>
<gene>
    <name evidence="5" type="ORF">M23134_08267</name>
</gene>
<keyword evidence="3" id="KW-0804">Transcription</keyword>
<dbReference type="AlphaFoldDB" id="A1ZQE3"/>
<accession>A1ZQE3</accession>
<keyword evidence="1" id="KW-0805">Transcription regulation</keyword>
<dbReference type="InterPro" id="IPR012318">
    <property type="entry name" value="HTH_CRP"/>
</dbReference>
<sequence length="212" mass="24821">MKALEPFYQQMGIREPTLRQAIEKHGFVTAHVAQEHLIKTGEYIKVLKILLQGRVRVFQEYEDREILIYYLSQMETCTLSLSACFGDCQSTVSAIVESNQAQVLNIPVRFVTDWCYQYPSWNHFTIDTFRHSYQVLMESYSMLAFKTLNERLWEYLINNTCPPTNNVVLMSHQQIANELGTTREVVSRLLKKLEKQQRIRLGQKSIQIIYSS</sequence>
<dbReference type="RefSeq" id="WP_002699637.1">
    <property type="nucleotide sequence ID" value="NZ_AAWS01000024.1"/>
</dbReference>
<dbReference type="InterPro" id="IPR036388">
    <property type="entry name" value="WH-like_DNA-bd_sf"/>
</dbReference>
<comment type="caution">
    <text evidence="5">The sequence shown here is derived from an EMBL/GenBank/DDBJ whole genome shotgun (WGS) entry which is preliminary data.</text>
</comment>
<reference evidence="5 6" key="1">
    <citation type="submission" date="2007-01" db="EMBL/GenBank/DDBJ databases">
        <authorList>
            <person name="Haygood M."/>
            <person name="Podell S."/>
            <person name="Anderson C."/>
            <person name="Hopkinson B."/>
            <person name="Roe K."/>
            <person name="Barbeau K."/>
            <person name="Gaasterland T."/>
            <person name="Ferriera S."/>
            <person name="Johnson J."/>
            <person name="Kravitz S."/>
            <person name="Beeson K."/>
            <person name="Sutton G."/>
            <person name="Rogers Y.-H."/>
            <person name="Friedman R."/>
            <person name="Frazier M."/>
            <person name="Venter J.C."/>
        </authorList>
    </citation>
    <scope>NUCLEOTIDE SEQUENCE [LARGE SCALE GENOMIC DNA]</scope>
    <source>
        <strain evidence="5 6">ATCC 23134</strain>
    </source>
</reference>
<dbReference type="SUPFAM" id="SSF51206">
    <property type="entry name" value="cAMP-binding domain-like"/>
    <property type="match status" value="1"/>
</dbReference>
<dbReference type="GO" id="GO:0006355">
    <property type="term" value="P:regulation of DNA-templated transcription"/>
    <property type="evidence" value="ECO:0007669"/>
    <property type="project" value="InterPro"/>
</dbReference>
<dbReference type="eggNOG" id="COG0664">
    <property type="taxonomic scope" value="Bacteria"/>
</dbReference>
<dbReference type="SUPFAM" id="SSF46785">
    <property type="entry name" value="Winged helix' DNA-binding domain"/>
    <property type="match status" value="1"/>
</dbReference>
<dbReference type="PROSITE" id="PS51063">
    <property type="entry name" value="HTH_CRP_2"/>
    <property type="match status" value="1"/>
</dbReference>
<evidence type="ECO:0000313" key="6">
    <source>
        <dbReference type="Proteomes" id="UP000004095"/>
    </source>
</evidence>
<evidence type="ECO:0000313" key="5">
    <source>
        <dbReference type="EMBL" id="EAY27315.1"/>
    </source>
</evidence>
<name>A1ZQE3_MICM2</name>
<proteinExistence type="predicted"/>
<dbReference type="Pfam" id="PF13545">
    <property type="entry name" value="HTH_Crp_2"/>
    <property type="match status" value="1"/>
</dbReference>
<dbReference type="InterPro" id="IPR018490">
    <property type="entry name" value="cNMP-bd_dom_sf"/>
</dbReference>
<dbReference type="GO" id="GO:0003677">
    <property type="term" value="F:DNA binding"/>
    <property type="evidence" value="ECO:0007669"/>
    <property type="project" value="UniProtKB-KW"/>
</dbReference>